<name>A0A1W6ZQN8_9HYPH</name>
<feature type="domain" description="Alkaline proteinase inhibitor/ Outer membrane lipoprotein Omp19" evidence="2">
    <location>
        <begin position="132"/>
        <end position="224"/>
    </location>
</feature>
<dbReference type="SUPFAM" id="SSF50882">
    <property type="entry name" value="beta-Barrel protease inhibitors"/>
    <property type="match status" value="2"/>
</dbReference>
<proteinExistence type="predicted"/>
<feature type="domain" description="Alkaline proteinase inhibitor/ Outer membrane lipoprotein Omp19" evidence="2">
    <location>
        <begin position="25"/>
        <end position="117"/>
    </location>
</feature>
<evidence type="ECO:0000259" key="2">
    <source>
        <dbReference type="Pfam" id="PF02974"/>
    </source>
</evidence>
<dbReference type="Gene3D" id="2.40.128.10">
    <property type="match status" value="2"/>
</dbReference>
<reference evidence="3 4" key="1">
    <citation type="submission" date="2017-05" db="EMBL/GenBank/DDBJ databases">
        <title>Full genome sequence of Pseudorhodoplanes sinuspersici.</title>
        <authorList>
            <person name="Dastgheib S.M.M."/>
            <person name="Shavandi M."/>
            <person name="Tirandaz H."/>
        </authorList>
    </citation>
    <scope>NUCLEOTIDE SEQUENCE [LARGE SCALE GENOMIC DNA]</scope>
    <source>
        <strain evidence="3 4">RIPI110</strain>
    </source>
</reference>
<dbReference type="Proteomes" id="UP000194137">
    <property type="component" value="Chromosome"/>
</dbReference>
<evidence type="ECO:0000313" key="4">
    <source>
        <dbReference type="Proteomes" id="UP000194137"/>
    </source>
</evidence>
<accession>A0A1W6ZQN8</accession>
<organism evidence="3 4">
    <name type="scientific">Pseudorhodoplanes sinuspersici</name>
    <dbReference type="NCBI Taxonomy" id="1235591"/>
    <lineage>
        <taxon>Bacteria</taxon>
        <taxon>Pseudomonadati</taxon>
        <taxon>Pseudomonadota</taxon>
        <taxon>Alphaproteobacteria</taxon>
        <taxon>Hyphomicrobiales</taxon>
        <taxon>Pseudorhodoplanes</taxon>
    </lineage>
</organism>
<dbReference type="InterPro" id="IPR021140">
    <property type="entry name" value="Inh/Omp19"/>
</dbReference>
<sequence length="227" mass="25307">MRLATLLLALFATSAPAFAQAPSEAAKNMVGTWEMSNSERDKLCNLTFRTDPAKGGFKVEFDPTCTDAIPLLKGVEAWTLNNETLHLIDGRGRAVFEMSEVEVGMFEGERKDEGLYFLQTAASAAVFTPKRSVEQMAGEWSMTKGEKPVCNLTLTDRQTKGFDEFVLSVQSPCDPTMTRLNPNVWRLDRGELILASPNGQVWRFEEREPSKWRRVPEGADAIGLVKK</sequence>
<dbReference type="InterPro" id="IPR016085">
    <property type="entry name" value="Protease_inh_B-barrel_dom"/>
</dbReference>
<protein>
    <recommendedName>
        <fullName evidence="2">Alkaline proteinase inhibitor/ Outer membrane lipoprotein Omp19 domain-containing protein</fullName>
    </recommendedName>
</protein>
<evidence type="ECO:0000313" key="3">
    <source>
        <dbReference type="EMBL" id="ARP99074.1"/>
    </source>
</evidence>
<dbReference type="KEGG" id="psin:CAK95_08250"/>
<dbReference type="AlphaFoldDB" id="A0A1W6ZQN8"/>
<gene>
    <name evidence="3" type="ORF">CAK95_08250</name>
</gene>
<dbReference type="STRING" id="1235591.CAK95_08250"/>
<dbReference type="Pfam" id="PF02974">
    <property type="entry name" value="Inh"/>
    <property type="match status" value="2"/>
</dbReference>
<dbReference type="RefSeq" id="WP_086087483.1">
    <property type="nucleotide sequence ID" value="NZ_CP021112.1"/>
</dbReference>
<dbReference type="EMBL" id="CP021112">
    <property type="protein sequence ID" value="ARP99074.1"/>
    <property type="molecule type" value="Genomic_DNA"/>
</dbReference>
<evidence type="ECO:0000256" key="1">
    <source>
        <dbReference type="ARBA" id="ARBA00022729"/>
    </source>
</evidence>
<keyword evidence="4" id="KW-1185">Reference proteome</keyword>
<dbReference type="GO" id="GO:0004866">
    <property type="term" value="F:endopeptidase inhibitor activity"/>
    <property type="evidence" value="ECO:0007669"/>
    <property type="project" value="InterPro"/>
</dbReference>
<keyword evidence="1" id="KW-0732">Signal</keyword>
<dbReference type="OrthoDB" id="8446360at2"/>